<dbReference type="Proteomes" id="UP000580910">
    <property type="component" value="Unassembled WGS sequence"/>
</dbReference>
<proteinExistence type="predicted"/>
<dbReference type="AlphaFoldDB" id="A0A7W3J439"/>
<keyword evidence="2" id="KW-1133">Transmembrane helix</keyword>
<protein>
    <submittedName>
        <fullName evidence="3">Uncharacterized protein</fullName>
    </submittedName>
</protein>
<feature type="transmembrane region" description="Helical" evidence="2">
    <location>
        <begin position="15"/>
        <end position="38"/>
    </location>
</feature>
<sequence>MSDHDSPTRSEHPVVSGLLALVGVGLAVGLFLGLTVLVGTHVLGLGDSSATSASTGGQSMYLPKPEKTQRASGPLITLGSDASQAPSETASAQPTEQPSKTKAPKKQISLSAGQTAVAPMEQIDLTGVYPGGEGAILQVQRFTTGSWQDFPVTVSVSDETFSTYVQTSQGGVNRFRVVDTDTGLESNEIRVTVG</sequence>
<dbReference type="RefSeq" id="WP_182541956.1">
    <property type="nucleotide sequence ID" value="NZ_JACGXA010000003.1"/>
</dbReference>
<feature type="region of interest" description="Disordered" evidence="1">
    <location>
        <begin position="49"/>
        <end position="107"/>
    </location>
</feature>
<name>A0A7W3J439_9ACTN</name>
<organism evidence="3 4">
    <name type="scientific">Nocardioides ginsengisegetis</name>
    <dbReference type="NCBI Taxonomy" id="661491"/>
    <lineage>
        <taxon>Bacteria</taxon>
        <taxon>Bacillati</taxon>
        <taxon>Actinomycetota</taxon>
        <taxon>Actinomycetes</taxon>
        <taxon>Propionibacteriales</taxon>
        <taxon>Nocardioidaceae</taxon>
        <taxon>Nocardioides</taxon>
    </lineage>
</organism>
<comment type="caution">
    <text evidence="3">The sequence shown here is derived from an EMBL/GenBank/DDBJ whole genome shotgun (WGS) entry which is preliminary data.</text>
</comment>
<gene>
    <name evidence="3" type="ORF">FB382_004297</name>
</gene>
<keyword evidence="2" id="KW-0812">Transmembrane</keyword>
<feature type="compositionally biased region" description="Polar residues" evidence="1">
    <location>
        <begin position="80"/>
        <end position="100"/>
    </location>
</feature>
<keyword evidence="2" id="KW-0472">Membrane</keyword>
<dbReference type="EMBL" id="JACGXA010000003">
    <property type="protein sequence ID" value="MBA8805952.1"/>
    <property type="molecule type" value="Genomic_DNA"/>
</dbReference>
<evidence type="ECO:0000313" key="4">
    <source>
        <dbReference type="Proteomes" id="UP000580910"/>
    </source>
</evidence>
<evidence type="ECO:0000256" key="1">
    <source>
        <dbReference type="SAM" id="MobiDB-lite"/>
    </source>
</evidence>
<evidence type="ECO:0000313" key="3">
    <source>
        <dbReference type="EMBL" id="MBA8805952.1"/>
    </source>
</evidence>
<keyword evidence="4" id="KW-1185">Reference proteome</keyword>
<evidence type="ECO:0000256" key="2">
    <source>
        <dbReference type="SAM" id="Phobius"/>
    </source>
</evidence>
<accession>A0A7W3J439</accession>
<reference evidence="3 4" key="1">
    <citation type="submission" date="2020-07" db="EMBL/GenBank/DDBJ databases">
        <title>Sequencing the genomes of 1000 actinobacteria strains.</title>
        <authorList>
            <person name="Klenk H.-P."/>
        </authorList>
    </citation>
    <scope>NUCLEOTIDE SEQUENCE [LARGE SCALE GENOMIC DNA]</scope>
    <source>
        <strain evidence="3 4">DSM 21349</strain>
    </source>
</reference>